<dbReference type="PROSITE" id="PS51372">
    <property type="entry name" value="PRD_2"/>
    <property type="match status" value="1"/>
</dbReference>
<keyword evidence="4" id="KW-0238">DNA-binding</keyword>
<feature type="domain" description="PTS EIIA type-4" evidence="6">
    <location>
        <begin position="549"/>
        <end position="675"/>
    </location>
</feature>
<evidence type="ECO:0000313" key="8">
    <source>
        <dbReference type="EMBL" id="QYN52312.1"/>
    </source>
</evidence>
<dbReference type="InterPro" id="IPR025943">
    <property type="entry name" value="Sigma_54_int_dom_ATP-bd_2"/>
</dbReference>
<dbReference type="PROSITE" id="PS50045">
    <property type="entry name" value="SIGMA54_INTERACT_4"/>
    <property type="match status" value="1"/>
</dbReference>
<dbReference type="InterPro" id="IPR036634">
    <property type="entry name" value="PRD_sf"/>
</dbReference>
<dbReference type="PROSITE" id="PS00676">
    <property type="entry name" value="SIGMA54_INTERACT_2"/>
    <property type="match status" value="1"/>
</dbReference>
<dbReference type="SMART" id="SM00382">
    <property type="entry name" value="AAA"/>
    <property type="match status" value="1"/>
</dbReference>
<evidence type="ECO:0000259" key="7">
    <source>
        <dbReference type="PROSITE" id="PS51372"/>
    </source>
</evidence>
<evidence type="ECO:0000256" key="3">
    <source>
        <dbReference type="ARBA" id="ARBA00022840"/>
    </source>
</evidence>
<feature type="domain" description="Sigma-54 factor interaction" evidence="5">
    <location>
        <begin position="95"/>
        <end position="328"/>
    </location>
</feature>
<protein>
    <submittedName>
        <fullName evidence="8">PRD domain-containing protein</fullName>
    </submittedName>
</protein>
<dbReference type="InterPro" id="IPR036662">
    <property type="entry name" value="PTS_EIIA_man-typ_sf"/>
</dbReference>
<dbReference type="Gene3D" id="3.40.50.300">
    <property type="entry name" value="P-loop containing nucleotide triphosphate hydrolases"/>
    <property type="match status" value="1"/>
</dbReference>
<evidence type="ECO:0000259" key="6">
    <source>
        <dbReference type="PROSITE" id="PS51096"/>
    </source>
</evidence>
<keyword evidence="1" id="KW-0808">Transferase</keyword>
<dbReference type="EMBL" id="CP048268">
    <property type="protein sequence ID" value="QYN52312.1"/>
    <property type="molecule type" value="Genomic_DNA"/>
</dbReference>
<dbReference type="SUPFAM" id="SSF53062">
    <property type="entry name" value="PTS system fructose IIA component-like"/>
    <property type="match status" value="1"/>
</dbReference>
<dbReference type="PANTHER" id="PTHR32071:SF38">
    <property type="entry name" value="PSP OPERON TRANSCRIPTIONAL ACTIVATOR"/>
    <property type="match status" value="1"/>
</dbReference>
<dbReference type="PROSITE" id="PS51096">
    <property type="entry name" value="PTS_EIIA_TYPE_4"/>
    <property type="match status" value="1"/>
</dbReference>
<keyword evidence="9" id="KW-1185">Reference proteome</keyword>
<gene>
    <name evidence="8" type="ORF">GYM71_02245</name>
</gene>
<organism evidence="8 9">
    <name type="scientific">Lactobacillus panisapium</name>
    <dbReference type="NCBI Taxonomy" id="2012495"/>
    <lineage>
        <taxon>Bacteria</taxon>
        <taxon>Bacillati</taxon>
        <taxon>Bacillota</taxon>
        <taxon>Bacilli</taxon>
        <taxon>Lactobacillales</taxon>
        <taxon>Lactobacillaceae</taxon>
        <taxon>Lactobacillus</taxon>
    </lineage>
</organism>
<sequence>MNLKEKIFTQIQQQTASNLYSTTEIAQNLGVRRNTVSYYLNQLVAEKKIIKIGGKPVVFVDRAAPKLRDLALQNKYQNMASFKAALTKKDVFTEVIGYNSSLYNQIRELKAAASYPGGLPVLLTGATGTGKSYLAGKFYEYCVNKGYLQKDGKFVSFNCAEYADNPELLTSTLFGYTKGAFTGADTAKPGLFDEADGGMLFLDEVHRLDAKGQEKLFSYLDKGEFSPVGAASATKKVHVRLIFATTENIKSNFLRTFIRRIPVQITLPPIKKRTSEEIRSLILHFYLEHARKINREIIVDDKVFSTLVHIGYENNIGQLKNIVLLSLANALKRRSDEEKTAISVKLVDLPYKVLMSNYVKEYAVSSREAAQLVIKPTSHIKDFLIQRSDSNHIEETMRQILTAYAKHYPIAIFKKMADEKIAELCDFLVFKQQRLGVGPLPLSFFQEILNQKFGYLQNDFGNDLNGNVILTLAFYFYYRQANQWHLSLSEQKTCKQIMQEWDITSDNDQLTSLIMSTATEIFNLHVDEFDNLFLLLFLNSIQKSENPDIIHGVVLAHGYSTASSIANVVNKLEGKNLLDSFDMPIDIEPEDIAQKIRSYVKIHQVKNGLILMVDMGSLEQIPQLLKTNLDYPIAIFNNVSTQLALFVADCLKKKMTLEMIVKETKAAVNNDYKIIYPAVLKKNILIICCNTGVGTASKIKQLLLASLPKKINLLIKTYDYDFLNLAGQEKLLKEKYHILAIVGTVNPKYQDIAYISLDQLVNGEKIEDLQNALAGFLTKKESLEFNSNVVRNFTIEKVLNSLTILDTHVVMKNIDLVLKELDAFLTKPLKNRTRMLLYVHISCMIERIIRKQPLTSEPEGLSLANEQELLDKLKSSLNILETIYSISIPKNEVKYICELIINSESDINTSADDNNSFDTSTITE</sequence>
<dbReference type="Gene3D" id="3.40.50.510">
    <property type="entry name" value="Phosphotransferase system, mannose-type IIA component"/>
    <property type="match status" value="1"/>
</dbReference>
<feature type="domain" description="PRD" evidence="7">
    <location>
        <begin position="801"/>
        <end position="910"/>
    </location>
</feature>
<dbReference type="InterPro" id="IPR011608">
    <property type="entry name" value="PRD"/>
</dbReference>
<dbReference type="CDD" id="cd00009">
    <property type="entry name" value="AAA"/>
    <property type="match status" value="1"/>
</dbReference>
<keyword evidence="3" id="KW-0067">ATP-binding</keyword>
<keyword evidence="2" id="KW-0547">Nucleotide-binding</keyword>
<evidence type="ECO:0000313" key="9">
    <source>
        <dbReference type="Proteomes" id="UP000826550"/>
    </source>
</evidence>
<evidence type="ECO:0000256" key="4">
    <source>
        <dbReference type="ARBA" id="ARBA00023125"/>
    </source>
</evidence>
<reference evidence="8 9" key="1">
    <citation type="submission" date="2020-01" db="EMBL/GenBank/DDBJ databases">
        <title>Vast differences in strain-level diversity in the gut microbiota of two closely related honey bee species.</title>
        <authorList>
            <person name="Ellegaard K.M."/>
            <person name="Suenami S."/>
            <person name="Miyazaki R."/>
            <person name="Engel P."/>
        </authorList>
    </citation>
    <scope>NUCLEOTIDE SEQUENCE [LARGE SCALE GENOMIC DNA]</scope>
    <source>
        <strain evidence="8 9">ESL0416</strain>
    </source>
</reference>
<dbReference type="PANTHER" id="PTHR32071">
    <property type="entry name" value="TRANSCRIPTIONAL REGULATORY PROTEIN"/>
    <property type="match status" value="1"/>
</dbReference>
<dbReference type="RefSeq" id="WP_220220776.1">
    <property type="nucleotide sequence ID" value="NZ_CP048268.1"/>
</dbReference>
<dbReference type="InterPro" id="IPR027417">
    <property type="entry name" value="P-loop_NTPase"/>
</dbReference>
<dbReference type="SUPFAM" id="SSF52540">
    <property type="entry name" value="P-loop containing nucleoside triphosphate hydrolases"/>
    <property type="match status" value="1"/>
</dbReference>
<evidence type="ECO:0000256" key="1">
    <source>
        <dbReference type="ARBA" id="ARBA00022679"/>
    </source>
</evidence>
<evidence type="ECO:0000259" key="5">
    <source>
        <dbReference type="PROSITE" id="PS50045"/>
    </source>
</evidence>
<dbReference type="SUPFAM" id="SSF63520">
    <property type="entry name" value="PTS-regulatory domain, PRD"/>
    <property type="match status" value="1"/>
</dbReference>
<dbReference type="Pfam" id="PF00874">
    <property type="entry name" value="PRD"/>
    <property type="match status" value="1"/>
</dbReference>
<dbReference type="InterPro" id="IPR036390">
    <property type="entry name" value="WH_DNA-bd_sf"/>
</dbReference>
<dbReference type="InterPro" id="IPR004701">
    <property type="entry name" value="PTS_EIIA_man-typ"/>
</dbReference>
<dbReference type="Pfam" id="PF00158">
    <property type="entry name" value="Sigma54_activat"/>
    <property type="match status" value="1"/>
</dbReference>
<proteinExistence type="predicted"/>
<dbReference type="InterPro" id="IPR002078">
    <property type="entry name" value="Sigma_54_int"/>
</dbReference>
<accession>A0ABX8W4A8</accession>
<dbReference type="Proteomes" id="UP000826550">
    <property type="component" value="Chromosome"/>
</dbReference>
<dbReference type="InterPro" id="IPR003593">
    <property type="entry name" value="AAA+_ATPase"/>
</dbReference>
<name>A0ABX8W4A8_9LACO</name>
<evidence type="ECO:0000256" key="2">
    <source>
        <dbReference type="ARBA" id="ARBA00022741"/>
    </source>
</evidence>
<dbReference type="SUPFAM" id="SSF46785">
    <property type="entry name" value="Winged helix' DNA-binding domain"/>
    <property type="match status" value="1"/>
</dbReference>
<dbReference type="Gene3D" id="1.10.1790.10">
    <property type="entry name" value="PRD domain"/>
    <property type="match status" value="1"/>
</dbReference>